<dbReference type="AlphaFoldDB" id="A0A4Y2S4W3"/>
<organism evidence="1 2">
    <name type="scientific">Araneus ventricosus</name>
    <name type="common">Orbweaver spider</name>
    <name type="synonym">Epeira ventricosa</name>
    <dbReference type="NCBI Taxonomy" id="182803"/>
    <lineage>
        <taxon>Eukaryota</taxon>
        <taxon>Metazoa</taxon>
        <taxon>Ecdysozoa</taxon>
        <taxon>Arthropoda</taxon>
        <taxon>Chelicerata</taxon>
        <taxon>Arachnida</taxon>
        <taxon>Araneae</taxon>
        <taxon>Araneomorphae</taxon>
        <taxon>Entelegynae</taxon>
        <taxon>Araneoidea</taxon>
        <taxon>Araneidae</taxon>
        <taxon>Araneus</taxon>
    </lineage>
</organism>
<comment type="caution">
    <text evidence="1">The sequence shown here is derived from an EMBL/GenBank/DDBJ whole genome shotgun (WGS) entry which is preliminary data.</text>
</comment>
<gene>
    <name evidence="1" type="ORF">AVEN_91689_1</name>
</gene>
<sequence>MEEVKELIENGDIERMNEVLMRYEDDLVTENDSKSSDNEEDEVIVRKLNKLLKKAQEFSDFATEIDPNEERRGHFMTCNKRGIRHTAHCPKQISPAF</sequence>
<dbReference type="Proteomes" id="UP000499080">
    <property type="component" value="Unassembled WGS sequence"/>
</dbReference>
<accession>A0A4Y2S4W3</accession>
<reference evidence="1 2" key="1">
    <citation type="journal article" date="2019" name="Sci. Rep.">
        <title>Orb-weaving spider Araneus ventricosus genome elucidates the spidroin gene catalogue.</title>
        <authorList>
            <person name="Kono N."/>
            <person name="Nakamura H."/>
            <person name="Ohtoshi R."/>
            <person name="Moran D.A.P."/>
            <person name="Shinohara A."/>
            <person name="Yoshida Y."/>
            <person name="Fujiwara M."/>
            <person name="Mori M."/>
            <person name="Tomita M."/>
            <person name="Arakawa K."/>
        </authorList>
    </citation>
    <scope>NUCLEOTIDE SEQUENCE [LARGE SCALE GENOMIC DNA]</scope>
</reference>
<name>A0A4Y2S4W3_ARAVE</name>
<dbReference type="EMBL" id="BGPR01019603">
    <property type="protein sequence ID" value="GBN82399.1"/>
    <property type="molecule type" value="Genomic_DNA"/>
</dbReference>
<evidence type="ECO:0000313" key="1">
    <source>
        <dbReference type="EMBL" id="GBN82399.1"/>
    </source>
</evidence>
<protein>
    <submittedName>
        <fullName evidence="1">Uncharacterized protein</fullName>
    </submittedName>
</protein>
<evidence type="ECO:0000313" key="2">
    <source>
        <dbReference type="Proteomes" id="UP000499080"/>
    </source>
</evidence>
<keyword evidence="2" id="KW-1185">Reference proteome</keyword>
<proteinExistence type="predicted"/>